<reference evidence="4 5" key="1">
    <citation type="submission" date="2020-06" db="EMBL/GenBank/DDBJ databases">
        <title>Oricola thermophila sp. nov. isolated from a tidal sediments.</title>
        <authorList>
            <person name="Kwon K.K."/>
            <person name="Yang S.-H."/>
            <person name="Park M.-J."/>
        </authorList>
    </citation>
    <scope>NUCLEOTIDE SEQUENCE [LARGE SCALE GENOMIC DNA]</scope>
    <source>
        <strain evidence="4 5">MEBiC13590</strain>
    </source>
</reference>
<dbReference type="InterPro" id="IPR003646">
    <property type="entry name" value="SH3-like_bac-type"/>
</dbReference>
<name>A0A6N1VFZ6_9HYPH</name>
<feature type="domain" description="SH3b" evidence="3">
    <location>
        <begin position="180"/>
        <end position="228"/>
    </location>
</feature>
<protein>
    <submittedName>
        <fullName evidence="4">SH3 domain-containing protein</fullName>
    </submittedName>
</protein>
<dbReference type="EMBL" id="CP054836">
    <property type="protein sequence ID" value="QKV19473.1"/>
    <property type="molecule type" value="Genomic_DNA"/>
</dbReference>
<dbReference type="Gene3D" id="2.30.30.40">
    <property type="entry name" value="SH3 Domains"/>
    <property type="match status" value="1"/>
</dbReference>
<keyword evidence="2" id="KW-0472">Membrane</keyword>
<dbReference type="RefSeq" id="WP_175277365.1">
    <property type="nucleotide sequence ID" value="NZ_CP054836.1"/>
</dbReference>
<evidence type="ECO:0000259" key="3">
    <source>
        <dbReference type="Pfam" id="PF08239"/>
    </source>
</evidence>
<dbReference type="Pfam" id="PF08239">
    <property type="entry name" value="SH3_3"/>
    <property type="match status" value="1"/>
</dbReference>
<keyword evidence="5" id="KW-1185">Reference proteome</keyword>
<sequence length="232" mass="23359">MSIVWEDAPGRVVPGGGAGKARGSHAAIVVLAVLFCVVVAAFAVAILWPGAGRAPVAPQPAADVSATPLPEGGAGPVSPTAPRLAQVERPLADGSERFVVAPKSPRPAVPAVDDGPVAALPGAAAEPVPVAETEADVVAIEAELAAAGADTFALPEAPAETAAADPAEPAMVTARAREWVNLRAGPDNGAEVLAVVPGGDDLRVEPDCSGWCAVAWDGRRGYIYESFIAFDR</sequence>
<feature type="region of interest" description="Disordered" evidence="1">
    <location>
        <begin position="57"/>
        <end position="83"/>
    </location>
</feature>
<evidence type="ECO:0000313" key="5">
    <source>
        <dbReference type="Proteomes" id="UP000509367"/>
    </source>
</evidence>
<proteinExistence type="predicted"/>
<gene>
    <name evidence="4" type="ORF">HTY61_13910</name>
</gene>
<dbReference type="KEGG" id="orm:HTY61_13910"/>
<keyword evidence="2" id="KW-1133">Transmembrane helix</keyword>
<organism evidence="4 5">
    <name type="scientific">Oricola thermophila</name>
    <dbReference type="NCBI Taxonomy" id="2742145"/>
    <lineage>
        <taxon>Bacteria</taxon>
        <taxon>Pseudomonadati</taxon>
        <taxon>Pseudomonadota</taxon>
        <taxon>Alphaproteobacteria</taxon>
        <taxon>Hyphomicrobiales</taxon>
        <taxon>Ahrensiaceae</taxon>
        <taxon>Oricola</taxon>
    </lineage>
</organism>
<dbReference type="Proteomes" id="UP000509367">
    <property type="component" value="Chromosome"/>
</dbReference>
<dbReference type="AlphaFoldDB" id="A0A6N1VFZ6"/>
<keyword evidence="2" id="KW-0812">Transmembrane</keyword>
<evidence type="ECO:0000256" key="1">
    <source>
        <dbReference type="SAM" id="MobiDB-lite"/>
    </source>
</evidence>
<feature type="transmembrane region" description="Helical" evidence="2">
    <location>
        <begin position="26"/>
        <end position="48"/>
    </location>
</feature>
<evidence type="ECO:0000256" key="2">
    <source>
        <dbReference type="SAM" id="Phobius"/>
    </source>
</evidence>
<accession>A0A6N1VFZ6</accession>
<evidence type="ECO:0000313" key="4">
    <source>
        <dbReference type="EMBL" id="QKV19473.1"/>
    </source>
</evidence>